<dbReference type="Gene3D" id="1.20.120.670">
    <property type="entry name" value="N-acetyl-b-d-glucoasminidase"/>
    <property type="match status" value="1"/>
</dbReference>
<keyword evidence="1 9" id="KW-0732">Signal</keyword>
<evidence type="ECO:0000313" key="13">
    <source>
        <dbReference type="Ensembl" id="ENSCMIP00000018716.1"/>
    </source>
</evidence>
<dbReference type="GO" id="GO:0048731">
    <property type="term" value="P:system development"/>
    <property type="evidence" value="ECO:0007669"/>
    <property type="project" value="UniProtKB-ARBA"/>
</dbReference>
<dbReference type="FunFam" id="3.20.20.80:FF:000107">
    <property type="entry name" value="Alpha-N-acetylglucosaminidase family"/>
    <property type="match status" value="1"/>
</dbReference>
<reference evidence="14" key="3">
    <citation type="journal article" date="2014" name="Nature">
        <title>Elephant shark genome provides unique insights into gnathostome evolution.</title>
        <authorList>
            <consortium name="International Elephant Shark Genome Sequencing Consortium"/>
            <person name="Venkatesh B."/>
            <person name="Lee A.P."/>
            <person name="Ravi V."/>
            <person name="Maurya A.K."/>
            <person name="Lian M.M."/>
            <person name="Swann J.B."/>
            <person name="Ohta Y."/>
            <person name="Flajnik M.F."/>
            <person name="Sutoh Y."/>
            <person name="Kasahara M."/>
            <person name="Hoon S."/>
            <person name="Gangu V."/>
            <person name="Roy S.W."/>
            <person name="Irimia M."/>
            <person name="Korzh V."/>
            <person name="Kondrychyn I."/>
            <person name="Lim Z.W."/>
            <person name="Tay B.H."/>
            <person name="Tohari S."/>
            <person name="Kong K.W."/>
            <person name="Ho S."/>
            <person name="Lorente-Galdos B."/>
            <person name="Quilez J."/>
            <person name="Marques-Bonet T."/>
            <person name="Raney B.J."/>
            <person name="Ingham P.W."/>
            <person name="Tay A."/>
            <person name="Hillier L.W."/>
            <person name="Minx P."/>
            <person name="Boehm T."/>
            <person name="Wilson R.K."/>
            <person name="Brenner S."/>
            <person name="Warren W.C."/>
        </authorList>
    </citation>
    <scope>NUCLEOTIDE SEQUENCE [LARGE SCALE GENOMIC DNA]</scope>
</reference>
<feature type="signal peptide" evidence="9">
    <location>
        <begin position="1"/>
        <end position="22"/>
    </location>
</feature>
<evidence type="ECO:0000256" key="8">
    <source>
        <dbReference type="ARBA" id="ARBA00072202"/>
    </source>
</evidence>
<dbReference type="InParanoid" id="A0A4W3HR98"/>
<feature type="domain" description="Alpha-N-acetylglucosaminidase N-terminal" evidence="11">
    <location>
        <begin position="49"/>
        <end position="139"/>
    </location>
</feature>
<evidence type="ECO:0000259" key="10">
    <source>
        <dbReference type="Pfam" id="PF05089"/>
    </source>
</evidence>
<keyword evidence="3" id="KW-0325">Glycoprotein</keyword>
<dbReference type="Pfam" id="PF05089">
    <property type="entry name" value="NAGLU"/>
    <property type="match status" value="1"/>
</dbReference>
<dbReference type="SUPFAM" id="SSF51445">
    <property type="entry name" value="(Trans)glycosidases"/>
    <property type="match status" value="1"/>
</dbReference>
<comment type="similarity">
    <text evidence="6">Belongs to the glycosyl hydrolase 89 family.</text>
</comment>
<keyword evidence="14" id="KW-1185">Reference proteome</keyword>
<feature type="domain" description="Alpha-N-acetylglucosaminidase tim-barrel" evidence="10">
    <location>
        <begin position="154"/>
        <end position="488"/>
    </location>
</feature>
<evidence type="ECO:0000256" key="5">
    <source>
        <dbReference type="ARBA" id="ARBA00052030"/>
    </source>
</evidence>
<dbReference type="PANTHER" id="PTHR12872">
    <property type="entry name" value="ALPHA-N-ACETYLGLUCOSAMINIDASE"/>
    <property type="match status" value="1"/>
</dbReference>
<evidence type="ECO:0000256" key="9">
    <source>
        <dbReference type="SAM" id="SignalP"/>
    </source>
</evidence>
<evidence type="ECO:0000256" key="4">
    <source>
        <dbReference type="ARBA" id="ARBA00023295"/>
    </source>
</evidence>
<dbReference type="InterPro" id="IPR024240">
    <property type="entry name" value="NAGLU_N"/>
</dbReference>
<name>A0A4W3HR98_CALMI</name>
<sequence length="776" mass="87890">MPEVVLWRLGLVLALSLGLVVAAARAQGRLRPQTLAHLRPAADDAVQTQAVRELLLRLLGARASDFLVLVNRSVGGQRERGGGGGQDRFELRSLKDGRVSVEANTAVAAATGLYKYLSAFCGCHVSWSGRQLFLPPKLPSIPTPVTVTAPHRFRYYQNVCASSYSFVWWDWKRWEKEIDWMALSGINLPLAFTGQEAIWQRVYLSLGLNQTDVENFFAGPAFLAWSRMGNIHSWAGPLPSSWYEKQLNLQHQILQRMRSLGMLPVLPAFAGNVPGAVSRLFPTANISRLGSWGHLNCTYSCSYLLDPEDALFQRIGQMFLAEVIREFGSDHIYNADTFNEMVPGSSDPKYLSSVSSAVFKSMTQVDPKAIWLMQGWLFVNRPTFWQPDQIKALLHGVPLGKMIVLDLFAESQPMYAKTQSFYGQPFIWCMLHNFGGNLGMYGTVESINKGPFEAMNFPNSTMVGTGLAPEGIEQNDVVYELMNEIAWHKESLNLTDWFALYPQRRYGTKNHHAVAAWQLLLRSVYNCTVYMKNHNRSPLVHKPSLSLNTSLWYTKTDVYEAWSQMQAAASDLLTSETFKYDLIDVTRQSVQLLVSDFYEDLKVAFFNNSLEELLTTGGVLVSDLLPELDSLLSSDRHFMLGRWLESARSLGTGEKEADLYEFNARSQVTLWGPEGNLLDYANKEWGGLVNDYYTVRWYLFVSTLAECLNSGIPFHQHQFDQIAFQAEQGFILNKKKYPDQPTGNTFEIAKRLFRKYHPQVMKRLKLQSGRPRRYSG</sequence>
<protein>
    <recommendedName>
        <fullName evidence="8">Alpha-N-acetylglucosaminidase</fullName>
        <ecNumber evidence="7">3.2.1.50</ecNumber>
    </recommendedName>
</protein>
<feature type="domain" description="Alpha-N-acetylglucosaminidase C-terminal" evidence="12">
    <location>
        <begin position="497"/>
        <end position="755"/>
    </location>
</feature>
<reference evidence="14" key="2">
    <citation type="journal article" date="2007" name="PLoS Biol.">
        <title>Survey sequencing and comparative analysis of the elephant shark (Callorhinchus milii) genome.</title>
        <authorList>
            <person name="Venkatesh B."/>
            <person name="Kirkness E.F."/>
            <person name="Loh Y.H."/>
            <person name="Halpern A.L."/>
            <person name="Lee A.P."/>
            <person name="Johnson J."/>
            <person name="Dandona N."/>
            <person name="Viswanathan L.D."/>
            <person name="Tay A."/>
            <person name="Venter J.C."/>
            <person name="Strausberg R.L."/>
            <person name="Brenner S."/>
        </authorList>
    </citation>
    <scope>NUCLEOTIDE SEQUENCE [LARGE SCALE GENOMIC DNA]</scope>
</reference>
<dbReference type="GeneTree" id="ENSGT00390000005900"/>
<dbReference type="Proteomes" id="UP000314986">
    <property type="component" value="Unassembled WGS sequence"/>
</dbReference>
<reference evidence="14" key="1">
    <citation type="journal article" date="2006" name="Science">
        <title>Ancient noncoding elements conserved in the human genome.</title>
        <authorList>
            <person name="Venkatesh B."/>
            <person name="Kirkness E.F."/>
            <person name="Loh Y.H."/>
            <person name="Halpern A.L."/>
            <person name="Lee A.P."/>
            <person name="Johnson J."/>
            <person name="Dandona N."/>
            <person name="Viswanathan L.D."/>
            <person name="Tay A."/>
            <person name="Venter J.C."/>
            <person name="Strausberg R.L."/>
            <person name="Brenner S."/>
        </authorList>
    </citation>
    <scope>NUCLEOTIDE SEQUENCE [LARGE SCALE GENOMIC DNA]</scope>
</reference>
<keyword evidence="2" id="KW-0378">Hydrolase</keyword>
<dbReference type="EC" id="3.2.1.50" evidence="7"/>
<dbReference type="PANTHER" id="PTHR12872:SF1">
    <property type="entry name" value="ALPHA-N-ACETYLGLUCOSAMINIDASE"/>
    <property type="match status" value="1"/>
</dbReference>
<reference evidence="13" key="4">
    <citation type="submission" date="2025-08" db="UniProtKB">
        <authorList>
            <consortium name="Ensembl"/>
        </authorList>
    </citation>
    <scope>IDENTIFICATION</scope>
</reference>
<dbReference type="AlphaFoldDB" id="A0A4W3HR98"/>
<dbReference type="InterPro" id="IPR017853">
    <property type="entry name" value="GH"/>
</dbReference>
<dbReference type="STRING" id="7868.ENSCMIP00000018716"/>
<dbReference type="GO" id="GO:0004561">
    <property type="term" value="F:alpha-N-acetylglucosaminidase activity"/>
    <property type="evidence" value="ECO:0007669"/>
    <property type="project" value="UniProtKB-EC"/>
</dbReference>
<reference evidence="13" key="5">
    <citation type="submission" date="2025-09" db="UniProtKB">
        <authorList>
            <consortium name="Ensembl"/>
        </authorList>
    </citation>
    <scope>IDENTIFICATION</scope>
</reference>
<dbReference type="Gene3D" id="3.20.20.80">
    <property type="entry name" value="Glycosidases"/>
    <property type="match status" value="1"/>
</dbReference>
<dbReference type="Pfam" id="PF12971">
    <property type="entry name" value="NAGLU_N"/>
    <property type="match status" value="1"/>
</dbReference>
<dbReference type="InterPro" id="IPR007781">
    <property type="entry name" value="NAGLU"/>
</dbReference>
<organism evidence="13 14">
    <name type="scientific">Callorhinchus milii</name>
    <name type="common">Ghost shark</name>
    <dbReference type="NCBI Taxonomy" id="7868"/>
    <lineage>
        <taxon>Eukaryota</taxon>
        <taxon>Metazoa</taxon>
        <taxon>Chordata</taxon>
        <taxon>Craniata</taxon>
        <taxon>Vertebrata</taxon>
        <taxon>Chondrichthyes</taxon>
        <taxon>Holocephali</taxon>
        <taxon>Chimaeriformes</taxon>
        <taxon>Callorhinchidae</taxon>
        <taxon>Callorhinchus</taxon>
    </lineage>
</organism>
<keyword evidence="4" id="KW-0326">Glycosidase</keyword>
<evidence type="ECO:0000256" key="6">
    <source>
        <dbReference type="ARBA" id="ARBA00060996"/>
    </source>
</evidence>
<dbReference type="OMA" id="YGQPFVW"/>
<dbReference type="Gene3D" id="3.30.379.10">
    <property type="entry name" value="Chitobiase/beta-hexosaminidase domain 2-like"/>
    <property type="match status" value="1"/>
</dbReference>
<dbReference type="Ensembl" id="ENSCMIT00000019070.1">
    <property type="protein sequence ID" value="ENSCMIP00000018716.1"/>
    <property type="gene ID" value="ENSCMIG00000008787.1"/>
</dbReference>
<dbReference type="InterPro" id="IPR024733">
    <property type="entry name" value="NAGLU_tim-barrel"/>
</dbReference>
<evidence type="ECO:0000256" key="1">
    <source>
        <dbReference type="ARBA" id="ARBA00022729"/>
    </source>
</evidence>
<dbReference type="Pfam" id="PF12972">
    <property type="entry name" value="NAGLU_C"/>
    <property type="match status" value="1"/>
</dbReference>
<evidence type="ECO:0000313" key="14">
    <source>
        <dbReference type="Proteomes" id="UP000314986"/>
    </source>
</evidence>
<proteinExistence type="inferred from homology"/>
<dbReference type="InterPro" id="IPR024732">
    <property type="entry name" value="NAGLU_C"/>
</dbReference>
<evidence type="ECO:0000256" key="3">
    <source>
        <dbReference type="ARBA" id="ARBA00023180"/>
    </source>
</evidence>
<accession>A0A4W3HR98</accession>
<dbReference type="InterPro" id="IPR029018">
    <property type="entry name" value="Hex-like_dom2"/>
</dbReference>
<feature type="chain" id="PRO_5021386727" description="Alpha-N-acetylglucosaminidase" evidence="9">
    <location>
        <begin position="23"/>
        <end position="776"/>
    </location>
</feature>
<evidence type="ECO:0000259" key="12">
    <source>
        <dbReference type="Pfam" id="PF12972"/>
    </source>
</evidence>
<evidence type="ECO:0000259" key="11">
    <source>
        <dbReference type="Pfam" id="PF12971"/>
    </source>
</evidence>
<dbReference type="GO" id="GO:1901135">
    <property type="term" value="P:carbohydrate derivative metabolic process"/>
    <property type="evidence" value="ECO:0007669"/>
    <property type="project" value="UniProtKB-ARBA"/>
</dbReference>
<comment type="catalytic activity">
    <reaction evidence="5">
        <text>Hydrolysis of terminal non-reducing N-acetyl-D-glucosamine residues in N-acetyl-alpha-D-glucosaminides.</text>
        <dbReference type="EC" id="3.2.1.50"/>
    </reaction>
</comment>
<evidence type="ECO:0000256" key="2">
    <source>
        <dbReference type="ARBA" id="ARBA00022801"/>
    </source>
</evidence>
<evidence type="ECO:0000256" key="7">
    <source>
        <dbReference type="ARBA" id="ARBA00066522"/>
    </source>
</evidence>